<keyword evidence="5" id="KW-0949">S-adenosyl-L-methionine</keyword>
<protein>
    <recommendedName>
        <fullName evidence="11">Diaminopelargonic acid synthase</fullName>
    </recommendedName>
</protein>
<reference evidence="9 10" key="4">
    <citation type="submission" date="2025-04" db="UniProtKB">
        <authorList>
            <consortium name="RefSeq"/>
        </authorList>
    </citation>
    <scope>IDENTIFICATION</scope>
    <source>
        <strain evidence="9 10">CBS432</strain>
    </source>
</reference>
<comment type="similarity">
    <text evidence="8">Belongs to the class-III pyridoxal-phosphate-dependent aminotransferase family.</text>
</comment>
<dbReference type="Pfam" id="PF00202">
    <property type="entry name" value="Aminotran_3"/>
    <property type="match status" value="1"/>
</dbReference>
<evidence type="ECO:0000256" key="8">
    <source>
        <dbReference type="RuleBase" id="RU003560"/>
    </source>
</evidence>
<dbReference type="PIRSF" id="PIRSF000521">
    <property type="entry name" value="Transaminase_4ab_Lys_Orn"/>
    <property type="match status" value="1"/>
</dbReference>
<keyword evidence="4" id="KW-0808">Transferase</keyword>
<evidence type="ECO:0000256" key="4">
    <source>
        <dbReference type="ARBA" id="ARBA00022679"/>
    </source>
</evidence>
<dbReference type="InterPro" id="IPR005814">
    <property type="entry name" value="Aminotrans_3"/>
</dbReference>
<dbReference type="InterPro" id="IPR005815">
    <property type="entry name" value="BioA"/>
</dbReference>
<comment type="pathway">
    <text evidence="2">Cofactor biosynthesis; biotin biosynthesis.</text>
</comment>
<dbReference type="OrthoDB" id="425114at2759"/>
<evidence type="ECO:0000256" key="5">
    <source>
        <dbReference type="ARBA" id="ARBA00022691"/>
    </source>
</evidence>
<dbReference type="GO" id="GO:0030170">
    <property type="term" value="F:pyridoxal phosphate binding"/>
    <property type="evidence" value="ECO:0007669"/>
    <property type="project" value="InterPro"/>
</dbReference>
<gene>
    <name evidence="9" type="ORF">SPAR_A00825</name>
    <name evidence="10" type="ORF">SPAR_H02545</name>
</gene>
<keyword evidence="6" id="KW-0093">Biotin biosynthesis</keyword>
<dbReference type="NCBIfam" id="NF005940">
    <property type="entry name" value="PRK07986.1"/>
    <property type="match status" value="1"/>
</dbReference>
<dbReference type="VEuPathDB" id="FungiDB:SPAR_A00825"/>
<comment type="cofactor">
    <cofactor evidence="1">
        <name>pyridoxal 5'-phosphate</name>
        <dbReference type="ChEBI" id="CHEBI:597326"/>
    </cofactor>
</comment>
<proteinExistence type="inferred from homology"/>
<accession>A0A8B8USY6</accession>
<dbReference type="PANTHER" id="PTHR42684:SF17">
    <property type="entry name" value="ADENOSYLMETHIONINE-8-AMINO-7-OXONONANOATE AMINOTRANSFERASE"/>
    <property type="match status" value="1"/>
</dbReference>
<keyword evidence="7 8" id="KW-0663">Pyridoxal phosphate</keyword>
<dbReference type="InterPro" id="IPR015422">
    <property type="entry name" value="PyrdxlP-dep_Trfase_small"/>
</dbReference>
<evidence type="ECO:0000256" key="2">
    <source>
        <dbReference type="ARBA" id="ARBA00004746"/>
    </source>
</evidence>
<dbReference type="PROSITE" id="PS00600">
    <property type="entry name" value="AA_TRANSFER_CLASS_3"/>
    <property type="match status" value="1"/>
</dbReference>
<dbReference type="HAMAP" id="MF_00834">
    <property type="entry name" value="BioA"/>
    <property type="match status" value="1"/>
</dbReference>
<evidence type="ECO:0000313" key="9">
    <source>
        <dbReference type="RefSeq" id="XP_033764491.1"/>
    </source>
</evidence>
<keyword evidence="3" id="KW-0032">Aminotransferase</keyword>
<dbReference type="RefSeq" id="XP_033764491.1">
    <property type="nucleotide sequence ID" value="XM_033908600.1"/>
</dbReference>
<dbReference type="NCBIfam" id="TIGR00508">
    <property type="entry name" value="bioA"/>
    <property type="match status" value="1"/>
</dbReference>
<evidence type="ECO:0000256" key="3">
    <source>
        <dbReference type="ARBA" id="ARBA00022576"/>
    </source>
</evidence>
<dbReference type="UniPathway" id="UPA00078"/>
<dbReference type="GeneID" id="54628678"/>
<dbReference type="KEGG" id="spao:SPAR_A00825"/>
<evidence type="ECO:0000256" key="7">
    <source>
        <dbReference type="ARBA" id="ARBA00022898"/>
    </source>
</evidence>
<dbReference type="VEuPathDB" id="FungiDB:SPAR_H02545"/>
<evidence type="ECO:0000256" key="6">
    <source>
        <dbReference type="ARBA" id="ARBA00022756"/>
    </source>
</evidence>
<evidence type="ECO:0008006" key="11">
    <source>
        <dbReference type="Google" id="ProtNLM"/>
    </source>
</evidence>
<reference evidence="9 10" key="2">
    <citation type="submission" date="2020-01" db="EMBL/GenBank/DDBJ databases">
        <title>Population-level Yeast Reference Genomes.</title>
        <authorList>
            <person name="Yue J.-X."/>
        </authorList>
    </citation>
    <scope>NUCLEOTIDE SEQUENCE</scope>
    <source>
        <strain evidence="9 10">CBS432</strain>
    </source>
</reference>
<sequence>MCEHQLTQEDLDFDKKHVWHPYTSITTPLKVYPVTKAEGSYLYLDNDTKVVDGMASWWCVQQGYNNPRLNAAAISQINKMSHVMFGGITHRPGIDFCKKLLALLPDSMECVLLADSGSISVDIAMKMALRYYHSLGDTSKKRFLTIKKGYHGDAFGAVSVCDPVNSRHSTYNGFVAENIFCKAPEVRFDCREKDVEKLVEELDVKPFAKIIHKRHSEISGVVMESIVQGAGGLRMYHPYFLKRVRELCNEFNILLILDEVAVGLGRTGMLFGFEHAGIVPDIVCLGKTLTAGYLTLSATVTTRKIGDQISSGPEGCFMHGQTYMANPLACAVASENLSILMEGKWKSQVRQIEAQLKNELLPLLEHPIVADVRILGAIGVVEVTKRVNVEVLQERFIKAGAWIRPFGNIIYILPPYVITSEELTILTEAIQSVLDFI</sequence>
<dbReference type="KEGG" id="spao:SPAR_H02545"/>
<reference evidence="9 10" key="1">
    <citation type="journal article" date="2017" name="Nat. Genet.">
        <title>Contrasting evolutionary genome dynamics between domesticated and wild yeasts.</title>
        <authorList>
            <person name="Yue J.X."/>
            <person name="Li J."/>
            <person name="Aigrain L."/>
            <person name="Hallin J."/>
            <person name="Persson K."/>
            <person name="Oliver K."/>
            <person name="Bergstrom A."/>
            <person name="Coupland P."/>
            <person name="Warringer J."/>
            <person name="Lagomarsino M.C."/>
            <person name="Fischer G."/>
            <person name="Durbin R."/>
            <person name="Liti G."/>
        </authorList>
    </citation>
    <scope>NUCLEOTIDE SEQUENCE</scope>
    <source>
        <strain evidence="9 10">CBS432</strain>
    </source>
</reference>
<dbReference type="InterPro" id="IPR015421">
    <property type="entry name" value="PyrdxlP-dep_Trfase_major"/>
</dbReference>
<dbReference type="PANTHER" id="PTHR42684">
    <property type="entry name" value="ADENOSYLMETHIONINE-8-AMINO-7-OXONONANOATE AMINOTRANSFERASE"/>
    <property type="match status" value="1"/>
</dbReference>
<dbReference type="AlphaFoldDB" id="A0A8B8USY6"/>
<evidence type="ECO:0000256" key="1">
    <source>
        <dbReference type="ARBA" id="ARBA00001933"/>
    </source>
</evidence>
<dbReference type="RefSeq" id="XP_033766882.1">
    <property type="nucleotide sequence ID" value="XM_033910991.1"/>
</dbReference>
<dbReference type="GO" id="GO:0004015">
    <property type="term" value="F:adenosylmethionine-8-amino-7-oxononanoate transaminase activity"/>
    <property type="evidence" value="ECO:0007669"/>
    <property type="project" value="InterPro"/>
</dbReference>
<dbReference type="Gene3D" id="3.90.1150.10">
    <property type="entry name" value="Aspartate Aminotransferase, domain 1"/>
    <property type="match status" value="1"/>
</dbReference>
<dbReference type="GO" id="GO:0009102">
    <property type="term" value="P:biotin biosynthetic process"/>
    <property type="evidence" value="ECO:0007669"/>
    <property type="project" value="UniProtKB-UniPathway"/>
</dbReference>
<dbReference type="InterPro" id="IPR049704">
    <property type="entry name" value="Aminotrans_3_PPA_site"/>
</dbReference>
<name>A0A8B8USY6_SACPA</name>
<reference evidence="9 10" key="3">
    <citation type="submission" date="2024-12" db="EMBL/GenBank/DDBJ databases">
        <authorList>
            <consortium name="NCBI Genome Project"/>
        </authorList>
    </citation>
    <scope>NUCLEOTIDE SEQUENCE</scope>
    <source>
        <strain evidence="9 10">CBS432</strain>
    </source>
</reference>
<organism evidence="10">
    <name type="scientific">Saccharomyces paradoxus</name>
    <name type="common">Yeast</name>
    <name type="synonym">Saccharomyces douglasii</name>
    <dbReference type="NCBI Taxonomy" id="27291"/>
    <lineage>
        <taxon>Eukaryota</taxon>
        <taxon>Fungi</taxon>
        <taxon>Dikarya</taxon>
        <taxon>Ascomycota</taxon>
        <taxon>Saccharomycotina</taxon>
        <taxon>Saccharomycetes</taxon>
        <taxon>Saccharomycetales</taxon>
        <taxon>Saccharomycetaceae</taxon>
        <taxon>Saccharomyces</taxon>
    </lineage>
</organism>
<dbReference type="InterPro" id="IPR015424">
    <property type="entry name" value="PyrdxlP-dep_Trfase"/>
</dbReference>
<dbReference type="SUPFAM" id="SSF53383">
    <property type="entry name" value="PLP-dependent transferases"/>
    <property type="match status" value="1"/>
</dbReference>
<dbReference type="CDD" id="cd00610">
    <property type="entry name" value="OAT_like"/>
    <property type="match status" value="1"/>
</dbReference>
<evidence type="ECO:0000313" key="10">
    <source>
        <dbReference type="RefSeq" id="XP_033766882.1"/>
    </source>
</evidence>
<dbReference type="Gene3D" id="3.40.640.10">
    <property type="entry name" value="Type I PLP-dependent aspartate aminotransferase-like (Major domain)"/>
    <property type="match status" value="1"/>
</dbReference>